<feature type="compositionally biased region" description="Polar residues" evidence="1">
    <location>
        <begin position="1"/>
        <end position="10"/>
    </location>
</feature>
<dbReference type="EMBL" id="HBIB01034198">
    <property type="protein sequence ID" value="CAE0259948.1"/>
    <property type="molecule type" value="Transcribed_RNA"/>
</dbReference>
<evidence type="ECO:0000256" key="1">
    <source>
        <dbReference type="SAM" id="MobiDB-lite"/>
    </source>
</evidence>
<protein>
    <recommendedName>
        <fullName evidence="2">tRNA pseudouridylate synthase B C-terminal domain-containing protein</fullName>
    </recommendedName>
</protein>
<feature type="region of interest" description="Disordered" evidence="1">
    <location>
        <begin position="55"/>
        <end position="96"/>
    </location>
</feature>
<feature type="compositionally biased region" description="Basic and acidic residues" evidence="1">
    <location>
        <begin position="59"/>
        <end position="77"/>
    </location>
</feature>
<reference evidence="3" key="1">
    <citation type="submission" date="2021-01" db="EMBL/GenBank/DDBJ databases">
        <authorList>
            <person name="Corre E."/>
            <person name="Pelletier E."/>
            <person name="Niang G."/>
            <person name="Scheremetjew M."/>
            <person name="Finn R."/>
            <person name="Kale V."/>
            <person name="Holt S."/>
            <person name="Cochrane G."/>
            <person name="Meng A."/>
            <person name="Brown T."/>
            <person name="Cohen L."/>
        </authorList>
    </citation>
    <scope>NUCLEOTIDE SEQUENCE</scope>
    <source>
        <strain evidence="3">NIES-2562</strain>
    </source>
</reference>
<accession>A0A7S3DL58</accession>
<dbReference type="GO" id="GO:0006400">
    <property type="term" value="P:tRNA modification"/>
    <property type="evidence" value="ECO:0007669"/>
    <property type="project" value="TreeGrafter"/>
</dbReference>
<evidence type="ECO:0000259" key="2">
    <source>
        <dbReference type="Pfam" id="PF16198"/>
    </source>
</evidence>
<dbReference type="InterPro" id="IPR014780">
    <property type="entry name" value="tRNA_psdUridine_synth_TruB"/>
</dbReference>
<proteinExistence type="predicted"/>
<dbReference type="AlphaFoldDB" id="A0A7S3DL58"/>
<gene>
    <name evidence="3" type="ORF">PBIL07802_LOCUS22224</name>
</gene>
<dbReference type="InterPro" id="IPR020103">
    <property type="entry name" value="PsdUridine_synth_cat_dom_sf"/>
</dbReference>
<name>A0A7S3DL58_9EUKA</name>
<dbReference type="PANTHER" id="PTHR13767">
    <property type="entry name" value="TRNA-PSEUDOURIDINE SYNTHASE"/>
    <property type="match status" value="1"/>
</dbReference>
<dbReference type="GO" id="GO:0009982">
    <property type="term" value="F:pseudouridine synthase activity"/>
    <property type="evidence" value="ECO:0007669"/>
    <property type="project" value="InterPro"/>
</dbReference>
<evidence type="ECO:0000313" key="3">
    <source>
        <dbReference type="EMBL" id="CAE0259948.1"/>
    </source>
</evidence>
<sequence length="267" mass="29468">MDNNGSNSNEMNEDELQAGKNYEVVKHGKWRLLSETDENGILHEASLLPLPMFVQTDMKGGDHESEMEQQSSKKEGEGVNVSDESEADINAEEVGESAVMHTSVSYRVEEEGEVEMEGDVGDITVPQSLSAYHTLTRSSSTLYDQGNLEIYIRPEDASGDSTYSPPTLPHSDVLLDVKCSKGTYVRAIGRDIGTHMGCGGHLVHLQRTGVYGIQLDQCWTMEELKEFAREFFLLNEKQGSGGGAKSKYGGGKKYGGRVYKPKFQPKF</sequence>
<dbReference type="InterPro" id="IPR032819">
    <property type="entry name" value="TruB_C"/>
</dbReference>
<dbReference type="GO" id="GO:1990481">
    <property type="term" value="P:mRNA pseudouridine synthesis"/>
    <property type="evidence" value="ECO:0007669"/>
    <property type="project" value="TreeGrafter"/>
</dbReference>
<feature type="domain" description="tRNA pseudouridylate synthase B C-terminal" evidence="2">
    <location>
        <begin position="186"/>
        <end position="226"/>
    </location>
</feature>
<dbReference type="GO" id="GO:0003723">
    <property type="term" value="F:RNA binding"/>
    <property type="evidence" value="ECO:0007669"/>
    <property type="project" value="InterPro"/>
</dbReference>
<dbReference type="SUPFAM" id="SSF55120">
    <property type="entry name" value="Pseudouridine synthase"/>
    <property type="match status" value="1"/>
</dbReference>
<organism evidence="3">
    <name type="scientific">Palpitomonas bilix</name>
    <dbReference type="NCBI Taxonomy" id="652834"/>
    <lineage>
        <taxon>Eukaryota</taxon>
        <taxon>Eukaryota incertae sedis</taxon>
    </lineage>
</organism>
<dbReference type="Pfam" id="PF16198">
    <property type="entry name" value="TruB_C_2"/>
    <property type="match status" value="1"/>
</dbReference>
<dbReference type="PANTHER" id="PTHR13767:SF2">
    <property type="entry name" value="PSEUDOURIDYLATE SYNTHASE TRUB1"/>
    <property type="match status" value="1"/>
</dbReference>
<dbReference type="Gene3D" id="3.30.2350.10">
    <property type="entry name" value="Pseudouridine synthase"/>
    <property type="match status" value="1"/>
</dbReference>
<feature type="region of interest" description="Disordered" evidence="1">
    <location>
        <begin position="1"/>
        <end position="20"/>
    </location>
</feature>
<feature type="compositionally biased region" description="Acidic residues" evidence="1">
    <location>
        <begin position="83"/>
        <end position="95"/>
    </location>
</feature>